<dbReference type="RefSeq" id="WP_281756607.1">
    <property type="nucleotide sequence ID" value="NZ_BRVP01000067.1"/>
</dbReference>
<dbReference type="Proteomes" id="UP001143545">
    <property type="component" value="Unassembled WGS sequence"/>
</dbReference>
<accession>A0A9W6B7U0</accession>
<organism evidence="1 2">
    <name type="scientific">Neptunitalea chrysea</name>
    <dbReference type="NCBI Taxonomy" id="1647581"/>
    <lineage>
        <taxon>Bacteria</taxon>
        <taxon>Pseudomonadati</taxon>
        <taxon>Bacteroidota</taxon>
        <taxon>Flavobacteriia</taxon>
        <taxon>Flavobacteriales</taxon>
        <taxon>Flavobacteriaceae</taxon>
        <taxon>Neptunitalea</taxon>
    </lineage>
</organism>
<evidence type="ECO:0000313" key="1">
    <source>
        <dbReference type="EMBL" id="GLB54213.1"/>
    </source>
</evidence>
<protein>
    <submittedName>
        <fullName evidence="1">Uncharacterized protein</fullName>
    </submittedName>
</protein>
<comment type="caution">
    <text evidence="1">The sequence shown here is derived from an EMBL/GenBank/DDBJ whole genome shotgun (WGS) entry which is preliminary data.</text>
</comment>
<name>A0A9W6B7U0_9FLAO</name>
<gene>
    <name evidence="1" type="ORF">NBRC110019_32550</name>
</gene>
<reference evidence="1" key="1">
    <citation type="submission" date="2022-07" db="EMBL/GenBank/DDBJ databases">
        <title>Taxonomy of Novel Oxalotrophic and Methylotrophic Bacteria.</title>
        <authorList>
            <person name="Sahin N."/>
            <person name="Tani A."/>
        </authorList>
    </citation>
    <scope>NUCLEOTIDE SEQUENCE</scope>
    <source>
        <strain evidence="1">AM327</strain>
    </source>
</reference>
<proteinExistence type="predicted"/>
<sequence length="209" mass="24123">MFIEVNLGFAQKIQNGTYTKKDNSNEFYETFTFTNKSCFEHKKGGSIEQTFHGKGHYYITNDSLTFVYDSLIPHPISYSIKKTYANSSPTIDVKFKIFCLDSSSLVLNQVNIFEKVNPRKYNAITNKNGEGLIQLLKTDSLYNFTASSLGFTPYNFTIDGSYNYIIKVFLSPLNPIPTYNEKKIYFLKELNNNSFTLISEEQENKFEKK</sequence>
<keyword evidence="2" id="KW-1185">Reference proteome</keyword>
<dbReference type="EMBL" id="BRVP01000067">
    <property type="protein sequence ID" value="GLB54213.1"/>
    <property type="molecule type" value="Genomic_DNA"/>
</dbReference>
<evidence type="ECO:0000313" key="2">
    <source>
        <dbReference type="Proteomes" id="UP001143545"/>
    </source>
</evidence>
<dbReference type="AlphaFoldDB" id="A0A9W6B7U0"/>